<dbReference type="Gene3D" id="2.40.128.260">
    <property type="entry name" value="Type IV secretion system, VirB10/TraB/TrbI"/>
    <property type="match status" value="1"/>
</dbReference>
<keyword evidence="5 8" id="KW-0472">Membrane</keyword>
<evidence type="ECO:0000256" key="6">
    <source>
        <dbReference type="SAM" id="Coils"/>
    </source>
</evidence>
<sequence length="467" mass="49913">MASNGLQDDDRAGNDTPRGHATPDREELIGARRQRQQGSSRANKKLIMSVAMICGGVLVFAIGFGSTGLKMIFGQNEDTQRVSEVDMEVGRGRNNDVKLDFIVPGKPVPEVKEVDPNAALNEKLKAMQAQIAEMGKNRPSGVSNSEVQQLLARYTQTMTEKMEAQSKALAEENARLRDETMRADELRRKLEEEQARAASDLKERRALDKAQRESDAVVVDEGANAYAAMIGQNGEMTPEGDLNANQRFLMSAASSVVQTSVSTNLSDPSRTVVQGTIVSAVLETAIDTQLPGYLRAQVMEPVFSFDGSRILMPQGTILIGQFNNDVDIAQKRVLIAWNRAVTPDGKSVALGSTGTDKLGRSGTLGNVNNRYMTKLGAAAVISAITIAPSMIADSIGGNDSNNSGTTINIGGSSGGGGSGQAIASSVGGSLGEQTNGVMEKYLNLPPVIRVPQGEEIRIFVNRDLVFR</sequence>
<keyword evidence="6" id="KW-0175">Coiled coil</keyword>
<comment type="caution">
    <text evidence="9">The sequence shown here is derived from an EMBL/GenBank/DDBJ whole genome shotgun (WGS) entry which is preliminary data.</text>
</comment>
<protein>
    <submittedName>
        <fullName evidence="9">Type IV secretion system protein VirB10</fullName>
    </submittedName>
</protein>
<dbReference type="AlphaFoldDB" id="A0AAW8M2N4"/>
<name>A0AAW8M2N4_AGRTU</name>
<feature type="region of interest" description="Disordered" evidence="7">
    <location>
        <begin position="1"/>
        <end position="42"/>
    </location>
</feature>
<evidence type="ECO:0000256" key="8">
    <source>
        <dbReference type="SAM" id="Phobius"/>
    </source>
</evidence>
<evidence type="ECO:0000256" key="3">
    <source>
        <dbReference type="ARBA" id="ARBA00022692"/>
    </source>
</evidence>
<proteinExistence type="inferred from homology"/>
<comment type="similarity">
    <text evidence="2">Belongs to the TrbI/VirB10 family.</text>
</comment>
<evidence type="ECO:0000256" key="2">
    <source>
        <dbReference type="ARBA" id="ARBA00010265"/>
    </source>
</evidence>
<reference evidence="9" key="1">
    <citation type="submission" date="2023-07" db="EMBL/GenBank/DDBJ databases">
        <title>Sorghum-associated microbial communities from plants grown in Nebraska, USA.</title>
        <authorList>
            <person name="Schachtman D."/>
        </authorList>
    </citation>
    <scope>NUCLEOTIDE SEQUENCE</scope>
    <source>
        <strain evidence="9">1457</strain>
    </source>
</reference>
<gene>
    <name evidence="9" type="ORF">J2W61_005216</name>
</gene>
<dbReference type="Pfam" id="PF03743">
    <property type="entry name" value="TrbI"/>
    <property type="match status" value="1"/>
</dbReference>
<feature type="coiled-coil region" evidence="6">
    <location>
        <begin position="117"/>
        <end position="203"/>
    </location>
</feature>
<dbReference type="Proteomes" id="UP001265315">
    <property type="component" value="Unassembled WGS sequence"/>
</dbReference>
<feature type="compositionally biased region" description="Basic and acidic residues" evidence="7">
    <location>
        <begin position="8"/>
        <end position="30"/>
    </location>
</feature>
<dbReference type="InterPro" id="IPR005498">
    <property type="entry name" value="T4SS_VirB10/TraB/TrbI"/>
</dbReference>
<dbReference type="GO" id="GO:0016020">
    <property type="term" value="C:membrane"/>
    <property type="evidence" value="ECO:0007669"/>
    <property type="project" value="UniProtKB-SubCell"/>
</dbReference>
<dbReference type="RefSeq" id="WP_236761801.1">
    <property type="nucleotide sequence ID" value="NZ_JAGIPM010000010.1"/>
</dbReference>
<dbReference type="CDD" id="cd16429">
    <property type="entry name" value="VirB10"/>
    <property type="match status" value="1"/>
</dbReference>
<dbReference type="InterPro" id="IPR042217">
    <property type="entry name" value="T4SS_VirB10/TrbI"/>
</dbReference>
<organism evidence="9 10">
    <name type="scientific">Agrobacterium tumefaciens</name>
    <dbReference type="NCBI Taxonomy" id="358"/>
    <lineage>
        <taxon>Bacteria</taxon>
        <taxon>Pseudomonadati</taxon>
        <taxon>Pseudomonadota</taxon>
        <taxon>Alphaproteobacteria</taxon>
        <taxon>Hyphomicrobiales</taxon>
        <taxon>Rhizobiaceae</taxon>
        <taxon>Rhizobium/Agrobacterium group</taxon>
        <taxon>Agrobacterium</taxon>
        <taxon>Agrobacterium tumefaciens complex</taxon>
    </lineage>
</organism>
<evidence type="ECO:0000256" key="1">
    <source>
        <dbReference type="ARBA" id="ARBA00004167"/>
    </source>
</evidence>
<dbReference type="EMBL" id="JAVDSW010000009">
    <property type="protein sequence ID" value="MDR6705341.1"/>
    <property type="molecule type" value="Genomic_DNA"/>
</dbReference>
<evidence type="ECO:0000256" key="5">
    <source>
        <dbReference type="ARBA" id="ARBA00023136"/>
    </source>
</evidence>
<comment type="subcellular location">
    <subcellularLocation>
        <location evidence="1">Membrane</location>
        <topology evidence="1">Single-pass membrane protein</topology>
    </subcellularLocation>
</comment>
<accession>A0AAW8M2N4</accession>
<feature type="transmembrane region" description="Helical" evidence="8">
    <location>
        <begin position="46"/>
        <end position="65"/>
    </location>
</feature>
<evidence type="ECO:0000256" key="4">
    <source>
        <dbReference type="ARBA" id="ARBA00022989"/>
    </source>
</evidence>
<keyword evidence="4 8" id="KW-1133">Transmembrane helix</keyword>
<keyword evidence="3 8" id="KW-0812">Transmembrane</keyword>
<evidence type="ECO:0000313" key="9">
    <source>
        <dbReference type="EMBL" id="MDR6705341.1"/>
    </source>
</evidence>
<evidence type="ECO:0000256" key="7">
    <source>
        <dbReference type="SAM" id="MobiDB-lite"/>
    </source>
</evidence>
<evidence type="ECO:0000313" key="10">
    <source>
        <dbReference type="Proteomes" id="UP001265315"/>
    </source>
</evidence>